<gene>
    <name evidence="2" type="ORF">H8B22_08985</name>
</gene>
<evidence type="ECO:0000313" key="2">
    <source>
        <dbReference type="EMBL" id="QNP39659.1"/>
    </source>
</evidence>
<protein>
    <submittedName>
        <fullName evidence="2">Tetratricopeptide repeat protein</fullName>
    </submittedName>
</protein>
<dbReference type="EMBL" id="CP060820">
    <property type="protein sequence ID" value="QNP39659.1"/>
    <property type="molecule type" value="Genomic_DNA"/>
</dbReference>
<dbReference type="InterPro" id="IPR012668">
    <property type="entry name" value="CHP02466"/>
</dbReference>
<dbReference type="Proteomes" id="UP000516018">
    <property type="component" value="Chromosome"/>
</dbReference>
<dbReference type="InterPro" id="IPR019734">
    <property type="entry name" value="TPR_rpt"/>
</dbReference>
<organism evidence="2 3">
    <name type="scientific">Agrilutibacter terrestris</name>
    <dbReference type="NCBI Taxonomy" id="2865112"/>
    <lineage>
        <taxon>Bacteria</taxon>
        <taxon>Pseudomonadati</taxon>
        <taxon>Pseudomonadota</taxon>
        <taxon>Gammaproteobacteria</taxon>
        <taxon>Lysobacterales</taxon>
        <taxon>Lysobacteraceae</taxon>
        <taxon>Agrilutibacter</taxon>
    </lineage>
</organism>
<dbReference type="RefSeq" id="WP_187711105.1">
    <property type="nucleotide sequence ID" value="NZ_CP060820.1"/>
</dbReference>
<dbReference type="PANTHER" id="PTHR44809">
    <property type="match status" value="1"/>
</dbReference>
<sequence>MPQQLNAVIGLLRSGVIGEALPLAQQLVARAPQDAEARQLLALCLARSGSAADAEREFVQALQLAPAHPGILANLAVLLRGQGRVQEAIPLWRRALAVQPKFVQAWIDLGAAELSLGQHQAATVAFEQALALQPSALAWHYLGNARRDAGDLPAAETAFRNAVALDPRSASAWINLGAVLRLLGRADETIACYERAEALGYPGADLRDALVGALIDAGRIADALRHARRLVAEQPGFAPGHRTLAGVLWEYGPPLQAPEDPFALFAAAADAQPENLVLQSAHVAFLIEARRSDEALARLQALRRRADSALLVRMHADALDRSGQSGEAAPLYSRLYADGDRSAAFLNAYSRHLLVIGDATAAAARASDVLQQDPWNQQALAYLATAWRLLGDEREFWLCDYGRLVQAIDVEVPPGFGDRDEFLVALAATLDTLHLAAREPLPESVRGGSQTPGQLFGRRDPVIESTRQALQQAAGRWLAQLPADPAHPFLQRNVGRTRFAGSWSVKLWQAGRHANHIHSQGWISSAFYVQLPPSMRDAADGAEAGCIQFGQPPQELGLPLPPRRVIRPQPGKLVLFPSYLWHGTVPFDDSEPRVTVAFDLVPLPPAR</sequence>
<accession>A0A7H0FUE3</accession>
<dbReference type="PROSITE" id="PS50005">
    <property type="entry name" value="TPR"/>
    <property type="match status" value="2"/>
</dbReference>
<dbReference type="Pfam" id="PF13432">
    <property type="entry name" value="TPR_16"/>
    <property type="match status" value="4"/>
</dbReference>
<dbReference type="InterPro" id="IPR011990">
    <property type="entry name" value="TPR-like_helical_dom_sf"/>
</dbReference>
<feature type="repeat" description="TPR" evidence="1">
    <location>
        <begin position="103"/>
        <end position="136"/>
    </location>
</feature>
<dbReference type="PANTHER" id="PTHR44809:SF1">
    <property type="entry name" value="PROTEIN O-MANNOSYL-TRANSFERASE TMTC1"/>
    <property type="match status" value="1"/>
</dbReference>
<dbReference type="KEGG" id="lsx:H8B22_08985"/>
<dbReference type="InterPro" id="IPR052943">
    <property type="entry name" value="TMTC_O-mannosyl-trnsfr"/>
</dbReference>
<proteinExistence type="predicted"/>
<feature type="repeat" description="TPR" evidence="1">
    <location>
        <begin position="69"/>
        <end position="102"/>
    </location>
</feature>
<dbReference type="SMART" id="SM00028">
    <property type="entry name" value="TPR"/>
    <property type="match status" value="5"/>
</dbReference>
<evidence type="ECO:0000256" key="1">
    <source>
        <dbReference type="PROSITE-ProRule" id="PRU00339"/>
    </source>
</evidence>
<dbReference type="Gene3D" id="2.60.120.620">
    <property type="entry name" value="q2cbj1_9rhob like domain"/>
    <property type="match status" value="1"/>
</dbReference>
<dbReference type="Gene3D" id="1.25.40.10">
    <property type="entry name" value="Tetratricopeptide repeat domain"/>
    <property type="match status" value="2"/>
</dbReference>
<name>A0A7H0FUE3_9GAMM</name>
<keyword evidence="1" id="KW-0802">TPR repeat</keyword>
<dbReference type="AlphaFoldDB" id="A0A7H0FUE3"/>
<dbReference type="SUPFAM" id="SSF48452">
    <property type="entry name" value="TPR-like"/>
    <property type="match status" value="2"/>
</dbReference>
<reference evidence="2 3" key="1">
    <citation type="submission" date="2020-08" db="EMBL/GenBank/DDBJ databases">
        <title>Lysobacter sp. II4 sp. nov., isolated from soil.</title>
        <authorList>
            <person name="Woo C.Y."/>
            <person name="Kim J."/>
        </authorList>
    </citation>
    <scope>NUCLEOTIDE SEQUENCE [LARGE SCALE GENOMIC DNA]</scope>
    <source>
        <strain evidence="2 3">II4</strain>
    </source>
</reference>
<keyword evidence="3" id="KW-1185">Reference proteome</keyword>
<evidence type="ECO:0000313" key="3">
    <source>
        <dbReference type="Proteomes" id="UP000516018"/>
    </source>
</evidence>
<dbReference type="Pfam" id="PF13759">
    <property type="entry name" value="2OG-FeII_Oxy_5"/>
    <property type="match status" value="1"/>
</dbReference>